<comment type="caution">
    <text evidence="1">The sequence shown here is derived from an EMBL/GenBank/DDBJ whole genome shotgun (WGS) entry which is preliminary data.</text>
</comment>
<protein>
    <submittedName>
        <fullName evidence="1">Uncharacterized protein</fullName>
    </submittedName>
</protein>
<organism evidence="1 2">
    <name type="scientific">Dallia pectoralis</name>
    <name type="common">Alaska blackfish</name>
    <dbReference type="NCBI Taxonomy" id="75939"/>
    <lineage>
        <taxon>Eukaryota</taxon>
        <taxon>Metazoa</taxon>
        <taxon>Chordata</taxon>
        <taxon>Craniata</taxon>
        <taxon>Vertebrata</taxon>
        <taxon>Euteleostomi</taxon>
        <taxon>Actinopterygii</taxon>
        <taxon>Neopterygii</taxon>
        <taxon>Teleostei</taxon>
        <taxon>Protacanthopterygii</taxon>
        <taxon>Esociformes</taxon>
        <taxon>Umbridae</taxon>
        <taxon>Dallia</taxon>
    </lineage>
</organism>
<sequence>MDFQPPPNWDESIKVLLSLFSQSGKAGCKTRADSGQQRGNRQRGGRQRGGRHWRGRHWRGRHWRGRHWRRKENCVGRH</sequence>
<keyword evidence="2" id="KW-1185">Reference proteome</keyword>
<proteinExistence type="predicted"/>
<name>A0ACC2FB46_DALPE</name>
<evidence type="ECO:0000313" key="1">
    <source>
        <dbReference type="EMBL" id="KAJ7988574.1"/>
    </source>
</evidence>
<dbReference type="Proteomes" id="UP001157502">
    <property type="component" value="Chromosome 31"/>
</dbReference>
<reference evidence="1" key="1">
    <citation type="submission" date="2021-05" db="EMBL/GenBank/DDBJ databases">
        <authorList>
            <person name="Pan Q."/>
            <person name="Jouanno E."/>
            <person name="Zahm M."/>
            <person name="Klopp C."/>
            <person name="Cabau C."/>
            <person name="Louis A."/>
            <person name="Berthelot C."/>
            <person name="Parey E."/>
            <person name="Roest Crollius H."/>
            <person name="Montfort J."/>
            <person name="Robinson-Rechavi M."/>
            <person name="Bouchez O."/>
            <person name="Lampietro C."/>
            <person name="Lopez Roques C."/>
            <person name="Donnadieu C."/>
            <person name="Postlethwait J."/>
            <person name="Bobe J."/>
            <person name="Dillon D."/>
            <person name="Chandos A."/>
            <person name="von Hippel F."/>
            <person name="Guiguen Y."/>
        </authorList>
    </citation>
    <scope>NUCLEOTIDE SEQUENCE</scope>
    <source>
        <strain evidence="1">YG-Jan2019</strain>
    </source>
</reference>
<accession>A0ACC2FB46</accession>
<evidence type="ECO:0000313" key="2">
    <source>
        <dbReference type="Proteomes" id="UP001157502"/>
    </source>
</evidence>
<dbReference type="EMBL" id="CM055758">
    <property type="protein sequence ID" value="KAJ7988574.1"/>
    <property type="molecule type" value="Genomic_DNA"/>
</dbReference>
<gene>
    <name evidence="1" type="ORF">DPEC_G00324970</name>
</gene>